<dbReference type="GO" id="GO:1990247">
    <property type="term" value="F:N6-methyladenosine-containing RNA reader activity"/>
    <property type="evidence" value="ECO:0007669"/>
    <property type="project" value="TreeGrafter"/>
</dbReference>
<protein>
    <recommendedName>
        <fullName evidence="1">YTH domain-containing protein</fullName>
    </recommendedName>
</protein>
<dbReference type="InterPro" id="IPR002934">
    <property type="entry name" value="Polymerase_NTP_transf_dom"/>
</dbReference>
<dbReference type="PANTHER" id="PTHR12357:SF3">
    <property type="entry name" value="YTH DOMAIN-CONTAINING PROTEIN 1"/>
    <property type="match status" value="1"/>
</dbReference>
<dbReference type="STRING" id="400727.A0A2T7NAP4"/>
<gene>
    <name evidence="2" type="ORF">C0Q70_21770</name>
</gene>
<dbReference type="CDD" id="cd21134">
    <property type="entry name" value="YTH"/>
    <property type="match status" value="1"/>
</dbReference>
<reference evidence="2 3" key="1">
    <citation type="submission" date="2018-04" db="EMBL/GenBank/DDBJ databases">
        <title>The genome of golden apple snail Pomacea canaliculata provides insight into stress tolerance and invasive adaptation.</title>
        <authorList>
            <person name="Liu C."/>
            <person name="Liu B."/>
            <person name="Ren Y."/>
            <person name="Zhang Y."/>
            <person name="Wang H."/>
            <person name="Li S."/>
            <person name="Jiang F."/>
            <person name="Yin L."/>
            <person name="Zhang G."/>
            <person name="Qian W."/>
            <person name="Fan W."/>
        </authorList>
    </citation>
    <scope>NUCLEOTIDE SEQUENCE [LARGE SCALE GENOMIC DNA]</scope>
    <source>
        <strain evidence="2">SZHN2017</strain>
        <tissue evidence="2">Muscle</tissue>
    </source>
</reference>
<dbReference type="InterPro" id="IPR007275">
    <property type="entry name" value="YTH_domain"/>
</dbReference>
<comment type="caution">
    <text evidence="2">The sequence shown here is derived from an EMBL/GenBank/DDBJ whole genome shotgun (WGS) entry which is preliminary data.</text>
</comment>
<dbReference type="GO" id="GO:0016779">
    <property type="term" value="F:nucleotidyltransferase activity"/>
    <property type="evidence" value="ECO:0007669"/>
    <property type="project" value="InterPro"/>
</dbReference>
<evidence type="ECO:0000259" key="1">
    <source>
        <dbReference type="PROSITE" id="PS50882"/>
    </source>
</evidence>
<proteinExistence type="predicted"/>
<dbReference type="GO" id="GO:0003729">
    <property type="term" value="F:mRNA binding"/>
    <property type="evidence" value="ECO:0007669"/>
    <property type="project" value="TreeGrafter"/>
</dbReference>
<dbReference type="OrthoDB" id="6103986at2759"/>
<evidence type="ECO:0000313" key="3">
    <source>
        <dbReference type="Proteomes" id="UP000245119"/>
    </source>
</evidence>
<dbReference type="Gene3D" id="3.10.590.10">
    <property type="entry name" value="ph1033 like domains"/>
    <property type="match status" value="1"/>
</dbReference>
<dbReference type="AlphaFoldDB" id="A0A2T7NAP4"/>
<dbReference type="Proteomes" id="UP000245119">
    <property type="component" value="Unassembled WGS sequence"/>
</dbReference>
<evidence type="ECO:0000313" key="2">
    <source>
        <dbReference type="EMBL" id="PVD18244.1"/>
    </source>
</evidence>
<dbReference type="GO" id="GO:0048024">
    <property type="term" value="P:regulation of mRNA splicing, via spliceosome"/>
    <property type="evidence" value="ECO:0007669"/>
    <property type="project" value="TreeGrafter"/>
</dbReference>
<dbReference type="Pfam" id="PF04146">
    <property type="entry name" value="YTH"/>
    <property type="match status" value="1"/>
</dbReference>
<dbReference type="GO" id="GO:0000398">
    <property type="term" value="P:mRNA splicing, via spliceosome"/>
    <property type="evidence" value="ECO:0007669"/>
    <property type="project" value="TreeGrafter"/>
</dbReference>
<name>A0A2T7NAP4_POMCA</name>
<feature type="domain" description="YTH" evidence="1">
    <location>
        <begin position="12"/>
        <end position="196"/>
    </location>
</feature>
<dbReference type="InterPro" id="IPR045168">
    <property type="entry name" value="YTH_prot"/>
</dbReference>
<dbReference type="EMBL" id="PZQS01000018">
    <property type="protein sequence ID" value="PVD18244.1"/>
    <property type="molecule type" value="Genomic_DNA"/>
</dbReference>
<dbReference type="PANTHER" id="PTHR12357">
    <property type="entry name" value="YTH YT521-B HOMOLOGY DOMAIN-CONTAINING"/>
    <property type="match status" value="1"/>
</dbReference>
<dbReference type="GO" id="GO:0005654">
    <property type="term" value="C:nucleoplasm"/>
    <property type="evidence" value="ECO:0007669"/>
    <property type="project" value="TreeGrafter"/>
</dbReference>
<dbReference type="Pfam" id="PF01909">
    <property type="entry name" value="NTP_transf_2"/>
    <property type="match status" value="1"/>
</dbReference>
<sequence>MAATGFQDLGPSFYFIAKCDSMDALRRCITSGVWASRERSKPPQPHHILAEVFSEGPVILIFSVNNCHGWHGYASMLSPPNREMKVSEEDGSGQCYHESVVEGKKNEDSFSTNSATEYLNLLGTGVEDASDDGKQISLWHHFKIHWHKQFLTDFGERSLSFENTKHFALPDSTPVNKARNWQQITPVVGRQICQLLDDHYASLVERRQKAVENKQASNPAPFLNMDGCAGREHGEHWKMIVQKVEHELGRVHLACPYGSQRYNLQNENSDIDAFVVYQAHTRDLLSFNPPKGTVKASPEWRQLQQHRQQFLNRKCLEKYLGDALGSNGVKRLQHYVRENPGITSSSTLPRHISKLAYIIVRLLQNAEDIVMGRQLEVFRNNSSNNKMLLLRIRTSNLTLSEINTHIEKLVSTVQEGKENVPEDLPSVKANLEKWMLFMRFLDFQQFPPQS</sequence>
<dbReference type="PROSITE" id="PS50882">
    <property type="entry name" value="YTH"/>
    <property type="match status" value="1"/>
</dbReference>
<organism evidence="2 3">
    <name type="scientific">Pomacea canaliculata</name>
    <name type="common">Golden apple snail</name>
    <dbReference type="NCBI Taxonomy" id="400727"/>
    <lineage>
        <taxon>Eukaryota</taxon>
        <taxon>Metazoa</taxon>
        <taxon>Spiralia</taxon>
        <taxon>Lophotrochozoa</taxon>
        <taxon>Mollusca</taxon>
        <taxon>Gastropoda</taxon>
        <taxon>Caenogastropoda</taxon>
        <taxon>Architaenioglossa</taxon>
        <taxon>Ampullarioidea</taxon>
        <taxon>Ampullariidae</taxon>
        <taxon>Pomacea</taxon>
    </lineage>
</organism>
<keyword evidence="3" id="KW-1185">Reference proteome</keyword>
<accession>A0A2T7NAP4</accession>